<dbReference type="Pfam" id="PF11294">
    <property type="entry name" value="DUF3095"/>
    <property type="match status" value="1"/>
</dbReference>
<name>A0AAE7E1T6_9BACT</name>
<dbReference type="Proteomes" id="UP000502065">
    <property type="component" value="Chromosome"/>
</dbReference>
<gene>
    <name evidence="1" type="ORF">AAQM_1163</name>
</gene>
<organism evidence="1 2">
    <name type="scientific">Arcobacter aquimarinus</name>
    <dbReference type="NCBI Taxonomy" id="1315211"/>
    <lineage>
        <taxon>Bacteria</taxon>
        <taxon>Pseudomonadati</taxon>
        <taxon>Campylobacterota</taxon>
        <taxon>Epsilonproteobacteria</taxon>
        <taxon>Campylobacterales</taxon>
        <taxon>Arcobacteraceae</taxon>
        <taxon>Arcobacter</taxon>
    </lineage>
</organism>
<evidence type="ECO:0000313" key="2">
    <source>
        <dbReference type="Proteomes" id="UP000502065"/>
    </source>
</evidence>
<dbReference type="KEGG" id="aaqi:AAQM_1163"/>
<proteinExistence type="predicted"/>
<dbReference type="InterPro" id="IPR021445">
    <property type="entry name" value="DUF3095"/>
</dbReference>
<protein>
    <submittedName>
        <fullName evidence="1">DUF3095 domain-containing protein</fullName>
    </submittedName>
</protein>
<accession>A0AAE7E1T6</accession>
<evidence type="ECO:0000313" key="1">
    <source>
        <dbReference type="EMBL" id="QKE25916.1"/>
    </source>
</evidence>
<sequence length="387" mass="45149">MNNDFYKDLKQIDDFSKIMEDKNYTKIPSDWIVLVSDIQDSTKAIEKGSYKDVNFISALCIIGVLNIDNNLDFPYIFGGDGASLLIPSSILEKAKKVFQEARKKAKEAFDLNLRIGYISVKEIEEKGSFIEVCKYKISNEYTQAIIRGNGLQLAEDLLKKEYETYKIDEEFSFDYTANFEGLECRWENIKTPKDETISILIKSINEKNSSMIYENCLKQIEQIAGDFKSRNPIQKDEQFILSFHPKILNTEAAIFTNNIFLRIFHIFRLMIENLLGVFLMRFGIGEWKEYKQRIIRTTDTEKFDDMLRMVISTKKEDTKKIEKFLHEKYSQNDLVYGIHQSDSALMTCLIFQRHGKHIHFVDSSNGGYAMAAKDLKKRLKELIYHYS</sequence>
<dbReference type="EMBL" id="CP030944">
    <property type="protein sequence ID" value="QKE25916.1"/>
    <property type="molecule type" value="Genomic_DNA"/>
</dbReference>
<dbReference type="AlphaFoldDB" id="A0AAE7E1T6"/>
<dbReference type="RefSeq" id="WP_129095042.1">
    <property type="nucleotide sequence ID" value="NZ_CBCSAE010000002.1"/>
</dbReference>
<keyword evidence="2" id="KW-1185">Reference proteome</keyword>
<reference evidence="1 2" key="1">
    <citation type="submission" date="2018-07" db="EMBL/GenBank/DDBJ databases">
        <title>Identification of phenol metabolism pathways in Arcobacter.</title>
        <authorList>
            <person name="Miller W.G."/>
            <person name="Yee E."/>
            <person name="Bono J.L."/>
        </authorList>
    </citation>
    <scope>NUCLEOTIDE SEQUENCE [LARGE SCALE GENOMIC DNA]</scope>
    <source>
        <strain evidence="1 2">W63</strain>
    </source>
</reference>